<reference evidence="2 3" key="1">
    <citation type="submission" date="2017-01" db="EMBL/GenBank/DDBJ databases">
        <authorList>
            <person name="Mah S.A."/>
            <person name="Swanson W.J."/>
            <person name="Moy G.W."/>
            <person name="Vacquier V.D."/>
        </authorList>
    </citation>
    <scope>NUCLEOTIDE SEQUENCE [LARGE SCALE GENOMIC DNA]</scope>
    <source>
        <strain evidence="2 3">CPCC 203464</strain>
    </source>
</reference>
<gene>
    <name evidence="2" type="ORF">SAMN05445060_3043</name>
</gene>
<feature type="compositionally biased region" description="Basic and acidic residues" evidence="1">
    <location>
        <begin position="16"/>
        <end position="29"/>
    </location>
</feature>
<dbReference type="EMBL" id="FTNT01000009">
    <property type="protein sequence ID" value="SIS15324.1"/>
    <property type="molecule type" value="Genomic_DNA"/>
</dbReference>
<keyword evidence="3" id="KW-1185">Reference proteome</keyword>
<feature type="region of interest" description="Disordered" evidence="1">
    <location>
        <begin position="1"/>
        <end position="29"/>
    </location>
</feature>
<dbReference type="AlphaFoldDB" id="A0A1N7GRY3"/>
<dbReference type="STRING" id="1344003.SAMN05445060_3043"/>
<organism evidence="2 3">
    <name type="scientific">Williamsia sterculiae</name>
    <dbReference type="NCBI Taxonomy" id="1344003"/>
    <lineage>
        <taxon>Bacteria</taxon>
        <taxon>Bacillati</taxon>
        <taxon>Actinomycetota</taxon>
        <taxon>Actinomycetes</taxon>
        <taxon>Mycobacteriales</taxon>
        <taxon>Nocardiaceae</taxon>
        <taxon>Williamsia</taxon>
    </lineage>
</organism>
<proteinExistence type="predicted"/>
<evidence type="ECO:0000256" key="1">
    <source>
        <dbReference type="SAM" id="MobiDB-lite"/>
    </source>
</evidence>
<sequence>MSPGTTPSAGAVGRVGSDHPQSRSRGEQIDRFDGLQCPVVYVLLMPKLMYAVWGERAATVLRASDLRTRLADAGVVRMQLNLTDDPRLGAAPRASVFDPPVDAVVSIWSGDGADALTPLIGDRVDRVAGWVVDERRSVEPPERWDGSAAPELAEITFLRRPDDVPRTEWLRRWLNDYTPAAIDALSLLGELQSVVVSPLVPDAPRISAIVEDLYPFSVVGDERIRFRSERPDGWTEQRAAVGYEDNVDVIPTVRYLDDLRSTRSLNR</sequence>
<accession>A0A1N7GRY3</accession>
<dbReference type="Proteomes" id="UP000186218">
    <property type="component" value="Unassembled WGS sequence"/>
</dbReference>
<evidence type="ECO:0008006" key="4">
    <source>
        <dbReference type="Google" id="ProtNLM"/>
    </source>
</evidence>
<name>A0A1N7GRY3_9NOCA</name>
<evidence type="ECO:0000313" key="3">
    <source>
        <dbReference type="Proteomes" id="UP000186218"/>
    </source>
</evidence>
<protein>
    <recommendedName>
        <fullName evidence="4">EthD domain-containing protein</fullName>
    </recommendedName>
</protein>
<evidence type="ECO:0000313" key="2">
    <source>
        <dbReference type="EMBL" id="SIS15324.1"/>
    </source>
</evidence>